<dbReference type="InterPro" id="IPR013517">
    <property type="entry name" value="FG-GAP"/>
</dbReference>
<dbReference type="SUPFAM" id="SSF69318">
    <property type="entry name" value="Integrin alpha N-terminal domain"/>
    <property type="match status" value="1"/>
</dbReference>
<dbReference type="Proteomes" id="UP000003688">
    <property type="component" value="Unassembled WGS sequence"/>
</dbReference>
<dbReference type="PROSITE" id="PS50853">
    <property type="entry name" value="FN3"/>
    <property type="match status" value="1"/>
</dbReference>
<name>B9XAW1_PEDPL</name>
<feature type="chain" id="PRO_5002893105" evidence="2">
    <location>
        <begin position="26"/>
        <end position="589"/>
    </location>
</feature>
<evidence type="ECO:0000313" key="5">
    <source>
        <dbReference type="Proteomes" id="UP000003688"/>
    </source>
</evidence>
<dbReference type="InterPro" id="IPR013783">
    <property type="entry name" value="Ig-like_fold"/>
</dbReference>
<comment type="caution">
    <text evidence="4">The sequence shown here is derived from an EMBL/GenBank/DDBJ whole genome shotgun (WGS) entry which is preliminary data.</text>
</comment>
<evidence type="ECO:0000256" key="1">
    <source>
        <dbReference type="ARBA" id="ARBA00022729"/>
    </source>
</evidence>
<dbReference type="STRING" id="320771.Cflav_PD5781"/>
<evidence type="ECO:0000313" key="4">
    <source>
        <dbReference type="EMBL" id="EEF63146.1"/>
    </source>
</evidence>
<dbReference type="PANTHER" id="PTHR44103">
    <property type="entry name" value="PROPROTEIN CONVERTASE P"/>
    <property type="match status" value="1"/>
</dbReference>
<dbReference type="InterPro" id="IPR036116">
    <property type="entry name" value="FN3_sf"/>
</dbReference>
<sequence length="589" mass="62761" precursor="true">MKTPSLFKWVLPVIFMLNGGSAVHAQLCPTFSSAYSGLPGLSNGSIAWGDFDNDGKLDILLTGKADQNSDAPISQVWKNVEEGLFANINAGLPGVAYGSVAWGDFDNDGKLDILLTGKTNQNLNSAITQIWRNVGDGTFTNINAGLPGVAYGSVAWGDYDNDGKLDILLTGLDTSGNAICQIWRNLGNGTFTNINAGMPGVYLSSVAWGDFDNDGNLDILVTGLLDSGFPVSRIWQNLGGGIFLQIDAGFAGVDQGAVAWGDFDNDGRLDVLLTGIDETGNAVSGIWWNAGSGTFYDINAGLPGVWQSSVAWGDFDNDGGLDILLMGYTNNPVSNPNNSPIFQVWRNQNNWTFANIGAGLPEVLNGIATWGDYNGDGKLDVFLNGNLRNNPIPISQIWRNDTLLANSSPVAPSNLTATIMDSGVILNWSPAADNQTPVPALSYNVRVGTTPGGVDILAPQSDALSGLRRLPQIGNGQQRLSTIITNLPAGTYFWSVQAVDSVFDASPFADEASFTLGPPVIVGWGVQPDGNFRLRAGGATSSIYLIEVSTNLVDWTYFTYVFMGSNGQSEFIEVDASSYPAQYYRLVQP</sequence>
<keyword evidence="1 2" id="KW-0732">Signal</keyword>
<dbReference type="Gene3D" id="2.130.10.130">
    <property type="entry name" value="Integrin alpha, N-terminal"/>
    <property type="match status" value="2"/>
</dbReference>
<keyword evidence="5" id="KW-1185">Reference proteome</keyword>
<organism evidence="4 5">
    <name type="scientific">Pedosphaera parvula (strain Ellin514)</name>
    <dbReference type="NCBI Taxonomy" id="320771"/>
    <lineage>
        <taxon>Bacteria</taxon>
        <taxon>Pseudomonadati</taxon>
        <taxon>Verrucomicrobiota</taxon>
        <taxon>Pedosphaerae</taxon>
        <taxon>Pedosphaerales</taxon>
        <taxon>Pedosphaeraceae</taxon>
        <taxon>Pedosphaera</taxon>
    </lineage>
</organism>
<evidence type="ECO:0000256" key="2">
    <source>
        <dbReference type="SAM" id="SignalP"/>
    </source>
</evidence>
<dbReference type="InterPro" id="IPR003961">
    <property type="entry name" value="FN3_dom"/>
</dbReference>
<dbReference type="OrthoDB" id="179557at2"/>
<dbReference type="EMBL" id="ABOX02000002">
    <property type="protein sequence ID" value="EEF63146.1"/>
    <property type="molecule type" value="Genomic_DNA"/>
</dbReference>
<dbReference type="RefSeq" id="WP_007412959.1">
    <property type="nucleotide sequence ID" value="NZ_ABOX02000002.1"/>
</dbReference>
<feature type="domain" description="Fibronectin type-III" evidence="3">
    <location>
        <begin position="411"/>
        <end position="519"/>
    </location>
</feature>
<dbReference type="PANTHER" id="PTHR44103:SF1">
    <property type="entry name" value="PROPROTEIN CONVERTASE P"/>
    <property type="match status" value="1"/>
</dbReference>
<dbReference type="SUPFAM" id="SSF49265">
    <property type="entry name" value="Fibronectin type III"/>
    <property type="match status" value="1"/>
</dbReference>
<evidence type="ECO:0000259" key="3">
    <source>
        <dbReference type="PROSITE" id="PS50853"/>
    </source>
</evidence>
<protein>
    <submittedName>
        <fullName evidence="4">Fibronectin type III domain protein</fullName>
    </submittedName>
</protein>
<feature type="signal peptide" evidence="2">
    <location>
        <begin position="1"/>
        <end position="25"/>
    </location>
</feature>
<dbReference type="Gene3D" id="2.60.40.10">
    <property type="entry name" value="Immunoglobulins"/>
    <property type="match status" value="1"/>
</dbReference>
<proteinExistence type="predicted"/>
<dbReference type="AlphaFoldDB" id="B9XAW1"/>
<dbReference type="Pfam" id="PF13517">
    <property type="entry name" value="FG-GAP_3"/>
    <property type="match status" value="3"/>
</dbReference>
<accession>B9XAW1</accession>
<gene>
    <name evidence="4" type="ORF">Cflav_PD5781</name>
</gene>
<reference evidence="4 5" key="1">
    <citation type="journal article" date="2011" name="J. Bacteriol.">
        <title>Genome sequence of 'Pedosphaera parvula' Ellin514, an aerobic Verrucomicrobial isolate from pasture soil.</title>
        <authorList>
            <person name="Kant R."/>
            <person name="van Passel M.W."/>
            <person name="Sangwan P."/>
            <person name="Palva A."/>
            <person name="Lucas S."/>
            <person name="Copeland A."/>
            <person name="Lapidus A."/>
            <person name="Glavina Del Rio T."/>
            <person name="Dalin E."/>
            <person name="Tice H."/>
            <person name="Bruce D."/>
            <person name="Goodwin L."/>
            <person name="Pitluck S."/>
            <person name="Chertkov O."/>
            <person name="Larimer F.W."/>
            <person name="Land M.L."/>
            <person name="Hauser L."/>
            <person name="Brettin T.S."/>
            <person name="Detter J.C."/>
            <person name="Han S."/>
            <person name="de Vos W.M."/>
            <person name="Janssen P.H."/>
            <person name="Smidt H."/>
        </authorList>
    </citation>
    <scope>NUCLEOTIDE SEQUENCE [LARGE SCALE GENOMIC DNA]</scope>
    <source>
        <strain evidence="4 5">Ellin514</strain>
    </source>
</reference>
<dbReference type="InterPro" id="IPR028994">
    <property type="entry name" value="Integrin_alpha_N"/>
</dbReference>